<feature type="compositionally biased region" description="Basic and acidic residues" evidence="6">
    <location>
        <begin position="1"/>
        <end position="11"/>
    </location>
</feature>
<reference evidence="9" key="2">
    <citation type="submission" date="2017-11" db="EMBL/GenBank/DDBJ databases">
        <title>Candida auris genome assembly and annotation.</title>
        <authorList>
            <person name="Munoz J.F."/>
            <person name="Gade L.G."/>
            <person name="Chow N.A."/>
            <person name="Litvintseva A.P."/>
            <person name="Loparev V.N."/>
            <person name="Cuomo C.A."/>
        </authorList>
    </citation>
    <scope>NUCLEOTIDE SEQUENCE</scope>
    <source>
        <strain evidence="9">B8441</strain>
    </source>
</reference>
<evidence type="ECO:0000256" key="4">
    <source>
        <dbReference type="ARBA" id="ARBA00022839"/>
    </source>
</evidence>
<organism evidence="9">
    <name type="scientific">Candidozyma auris</name>
    <name type="common">Yeast</name>
    <name type="synonym">Candida auris</name>
    <dbReference type="NCBI Taxonomy" id="498019"/>
    <lineage>
        <taxon>Eukaryota</taxon>
        <taxon>Fungi</taxon>
        <taxon>Dikarya</taxon>
        <taxon>Ascomycota</taxon>
        <taxon>Saccharomycotina</taxon>
        <taxon>Pichiomycetes</taxon>
        <taxon>Metschnikowiaceae</taxon>
        <taxon>Candidozyma</taxon>
    </lineage>
</organism>
<dbReference type="VEuPathDB" id="FungiDB:QG37_00108"/>
<dbReference type="InterPro" id="IPR047021">
    <property type="entry name" value="REXO1/3/4-like"/>
</dbReference>
<evidence type="ECO:0000256" key="1">
    <source>
        <dbReference type="ARBA" id="ARBA00022552"/>
    </source>
</evidence>
<dbReference type="GO" id="GO:0006364">
    <property type="term" value="P:rRNA processing"/>
    <property type="evidence" value="ECO:0007669"/>
    <property type="project" value="UniProtKB-KW"/>
</dbReference>
<evidence type="ECO:0000256" key="6">
    <source>
        <dbReference type="SAM" id="MobiDB-lite"/>
    </source>
</evidence>
<reference evidence="9 10" key="1">
    <citation type="journal article" date="2017" name="Clin. Infect. Dis.">
        <title>Simultaneous emergence of multidrug-resistant Candida auris on 3 continents confirmed by whole-genome sequencing and epidemiological analyses.</title>
        <authorList>
            <person name="Lockhart S.R."/>
            <person name="Etienne K.A."/>
            <person name="Vallabhaneni S."/>
            <person name="Farooqi J."/>
            <person name="Chowdhary A."/>
            <person name="Govender N.P."/>
            <person name="Colombo A.L."/>
            <person name="Calvo B."/>
            <person name="Cuomo C.A."/>
            <person name="Desjardins C.A."/>
            <person name="Berkow E.L."/>
            <person name="Castanheira M."/>
            <person name="Magobo R.E."/>
            <person name="Jabeen K."/>
            <person name="Asghar R.J."/>
            <person name="Meis J.F."/>
            <person name="Jackson B."/>
            <person name="Chiller T."/>
            <person name="Litvintseva A.P."/>
        </authorList>
    </citation>
    <scope>NUCLEOTIDE SEQUENCE [LARGE SCALE GENOMIC DNA]</scope>
    <source>
        <strain evidence="9 10">B8441</strain>
    </source>
</reference>
<dbReference type="Gene3D" id="3.30.420.10">
    <property type="entry name" value="Ribonuclease H-like superfamily/Ribonuclease H"/>
    <property type="match status" value="1"/>
</dbReference>
<dbReference type="InterPro" id="IPR013520">
    <property type="entry name" value="Ribonucl_H"/>
</dbReference>
<evidence type="ECO:0000313" key="8">
    <source>
        <dbReference type="EMBL" id="KAK8443416.1"/>
    </source>
</evidence>
<keyword evidence="4" id="KW-0269">Exonuclease</keyword>
<keyword evidence="1" id="KW-0698">rRNA processing</keyword>
<dbReference type="EMBL" id="PEKT03000001">
    <property type="protein sequence ID" value="KAK8443416.1"/>
    <property type="molecule type" value="Genomic_DNA"/>
</dbReference>
<evidence type="ECO:0000256" key="5">
    <source>
        <dbReference type="ARBA" id="ARBA00025599"/>
    </source>
</evidence>
<dbReference type="GO" id="GO:0004527">
    <property type="term" value="F:exonuclease activity"/>
    <property type="evidence" value="ECO:0007669"/>
    <property type="project" value="UniProtKB-KW"/>
</dbReference>
<name>A0A2H0ZNU6_CANAR</name>
<dbReference type="GO" id="GO:0005634">
    <property type="term" value="C:nucleus"/>
    <property type="evidence" value="ECO:0007669"/>
    <property type="project" value="TreeGrafter"/>
</dbReference>
<dbReference type="EMBL" id="PEKT02000007">
    <property type="protein sequence ID" value="PIS52309.1"/>
    <property type="molecule type" value="Genomic_DNA"/>
</dbReference>
<dbReference type="SMART" id="SM00479">
    <property type="entry name" value="EXOIII"/>
    <property type="match status" value="1"/>
</dbReference>
<dbReference type="AlphaFoldDB" id="A0A2H0ZNU6"/>
<keyword evidence="2" id="KW-0540">Nuclease</keyword>
<accession>A0A2H0ZNU6</accession>
<dbReference type="OMA" id="NWPCALP"/>
<sequence>MGLSENWERLKAKQGVASPSKEKNVSKLRNHKGVKNEIKLKPPAVKKLSTRKSPLEVYLWGTDQHPGKDAVGKFVAIDCEFVGVGDNDKSVLARVSLVNYYGVILLDTFVKPEKSHKLANSGFRNAQEKVKSIISGRTLVGHALGGDLKCLEIKHPRKKIRDTSKYSGFRVATKGHPPSLKKLVLEHFNFEIQKGQHSSVEDARATMALFRKFKSEIDSEAITKYK</sequence>
<dbReference type="InterPro" id="IPR012337">
    <property type="entry name" value="RNaseH-like_sf"/>
</dbReference>
<dbReference type="VEuPathDB" id="FungiDB:CJJ09_000082"/>
<evidence type="ECO:0000313" key="9">
    <source>
        <dbReference type="EMBL" id="PIS52309.1"/>
    </source>
</evidence>
<dbReference type="InterPro" id="IPR036397">
    <property type="entry name" value="RNaseH_sf"/>
</dbReference>
<dbReference type="PANTHER" id="PTHR12801:SF45">
    <property type="entry name" value="RNA EXONUCLEASE 4"/>
    <property type="match status" value="1"/>
</dbReference>
<comment type="caution">
    <text evidence="9">The sequence shown here is derived from an EMBL/GenBank/DDBJ whole genome shotgun (WGS) entry which is preliminary data.</text>
</comment>
<dbReference type="Proteomes" id="UP000230249">
    <property type="component" value="Unassembled WGS sequence"/>
</dbReference>
<feature type="region of interest" description="Disordered" evidence="6">
    <location>
        <begin position="1"/>
        <end position="32"/>
    </location>
</feature>
<dbReference type="VEuPathDB" id="FungiDB:CJI97_004098"/>
<gene>
    <name evidence="9" type="ORF">B9J08_003923</name>
    <name evidence="8" type="ORF">B9J08_01781</name>
</gene>
<evidence type="ECO:0000256" key="2">
    <source>
        <dbReference type="ARBA" id="ARBA00022722"/>
    </source>
</evidence>
<reference evidence="8" key="4">
    <citation type="submission" date="2024-03" db="EMBL/GenBank/DDBJ databases">
        <title>Improved genome assembly of Candida auris strain B8441 and annotation of B11205.</title>
        <authorList>
            <person name="Cauldron N.C."/>
            <person name="Shea T."/>
            <person name="Cuomo C.A."/>
        </authorList>
    </citation>
    <scope>NUCLEOTIDE SEQUENCE</scope>
    <source>
        <strain evidence="8">B8441</strain>
    </source>
</reference>
<evidence type="ECO:0000313" key="10">
    <source>
        <dbReference type="Proteomes" id="UP000230249"/>
    </source>
</evidence>
<dbReference type="GO" id="GO:0003676">
    <property type="term" value="F:nucleic acid binding"/>
    <property type="evidence" value="ECO:0007669"/>
    <property type="project" value="InterPro"/>
</dbReference>
<evidence type="ECO:0000256" key="3">
    <source>
        <dbReference type="ARBA" id="ARBA00022801"/>
    </source>
</evidence>
<dbReference type="PANTHER" id="PTHR12801">
    <property type="entry name" value="RNA EXONUCLEASE REXO1 / RECO3 FAMILY MEMBER-RELATED"/>
    <property type="match status" value="1"/>
</dbReference>
<dbReference type="VEuPathDB" id="FungiDB:B9J08_003923"/>
<dbReference type="STRING" id="498019.A0A2H0ZNU6"/>
<dbReference type="VEuPathDB" id="FungiDB:CJJ07_000782"/>
<protein>
    <recommendedName>
        <fullName evidence="7">Exonuclease domain-containing protein</fullName>
    </recommendedName>
</protein>
<evidence type="ECO:0000259" key="7">
    <source>
        <dbReference type="SMART" id="SM00479"/>
    </source>
</evidence>
<keyword evidence="10" id="KW-1185">Reference proteome</keyword>
<keyword evidence="3" id="KW-0378">Hydrolase</keyword>
<dbReference type="VEuPathDB" id="FungiDB:CJI96_0002556"/>
<dbReference type="SUPFAM" id="SSF53098">
    <property type="entry name" value="Ribonuclease H-like"/>
    <property type="match status" value="1"/>
</dbReference>
<feature type="domain" description="Exonuclease" evidence="7">
    <location>
        <begin position="73"/>
        <end position="219"/>
    </location>
</feature>
<proteinExistence type="predicted"/>
<comment type="function">
    <text evidence="5">Exoribonuclease involved in ribosome biosynthesis. Involved in the processing of ITS1, the internal transcribed spacer localized between the 18S and 5.8S rRNAs.</text>
</comment>
<reference evidence="8 10" key="3">
    <citation type="journal article" date="2018" name="Nat. Commun.">
        <title>Genomic insights into multidrug-resistance, mating and virulence in Candida auris and related emerging species.</title>
        <authorList>
            <person name="Munoz J.F."/>
            <person name="Gade L."/>
            <person name="Chow N.A."/>
            <person name="Loparev V.N."/>
            <person name="Juieng P."/>
            <person name="Berkow E.L."/>
            <person name="Farrer R.A."/>
            <person name="Litvintseva A.P."/>
            <person name="Cuomo C.A."/>
        </authorList>
    </citation>
    <scope>GENOME REANNOTATION</scope>
    <source>
        <strain evidence="8 10">B8441</strain>
    </source>
</reference>